<proteinExistence type="predicted"/>
<sequence length="177" mass="19394">MILISALDNAPRLVAERSPARSLSLLAPWQKVVFDESWLPAERLILAFNDVDVAASVHVAPDETIVRKIIEFGRGCGDDQDILIHCWMGVSRSPAAAYAIACERAPGDEQLIADDLRRRSPTATPNRLIVALADDYLCRGGRMVDAIARIGRGCDVDGDASPFELPLSRNRRSAHHI</sequence>
<dbReference type="AlphaFoldDB" id="A0A1H8TE32"/>
<keyword evidence="2" id="KW-1185">Reference proteome</keyword>
<gene>
    <name evidence="1" type="ORF">SAMN05444123_105374</name>
</gene>
<protein>
    <recommendedName>
        <fullName evidence="3">Tyrosine specific protein phosphatases domain-containing protein</fullName>
    </recommendedName>
</protein>
<dbReference type="InterPro" id="IPR029021">
    <property type="entry name" value="Prot-tyrosine_phosphatase-like"/>
</dbReference>
<dbReference type="RefSeq" id="WP_175557665.1">
    <property type="nucleotide sequence ID" value="NZ_FODT01000005.1"/>
</dbReference>
<organism evidence="1 2">
    <name type="scientific">Rhodopseudomonas pseudopalustris</name>
    <dbReference type="NCBI Taxonomy" id="1513892"/>
    <lineage>
        <taxon>Bacteria</taxon>
        <taxon>Pseudomonadati</taxon>
        <taxon>Pseudomonadota</taxon>
        <taxon>Alphaproteobacteria</taxon>
        <taxon>Hyphomicrobiales</taxon>
        <taxon>Nitrobacteraceae</taxon>
        <taxon>Rhodopseudomonas</taxon>
    </lineage>
</organism>
<accession>A0A1H8TE32</accession>
<dbReference type="SUPFAM" id="SSF52799">
    <property type="entry name" value="(Phosphotyrosine protein) phosphatases II"/>
    <property type="match status" value="1"/>
</dbReference>
<evidence type="ECO:0008006" key="3">
    <source>
        <dbReference type="Google" id="ProtNLM"/>
    </source>
</evidence>
<dbReference type="Proteomes" id="UP000199615">
    <property type="component" value="Unassembled WGS sequence"/>
</dbReference>
<reference evidence="2" key="1">
    <citation type="submission" date="2016-10" db="EMBL/GenBank/DDBJ databases">
        <authorList>
            <person name="Varghese N."/>
            <person name="Submissions S."/>
        </authorList>
    </citation>
    <scope>NUCLEOTIDE SEQUENCE [LARGE SCALE GENOMIC DNA]</scope>
    <source>
        <strain evidence="2">DSM 123</strain>
    </source>
</reference>
<evidence type="ECO:0000313" key="2">
    <source>
        <dbReference type="Proteomes" id="UP000199615"/>
    </source>
</evidence>
<dbReference type="Gene3D" id="3.90.190.10">
    <property type="entry name" value="Protein tyrosine phosphatase superfamily"/>
    <property type="match status" value="1"/>
</dbReference>
<dbReference type="EMBL" id="FODT01000005">
    <property type="protein sequence ID" value="SEO89187.1"/>
    <property type="molecule type" value="Genomic_DNA"/>
</dbReference>
<evidence type="ECO:0000313" key="1">
    <source>
        <dbReference type="EMBL" id="SEO89187.1"/>
    </source>
</evidence>
<name>A0A1H8TE32_9BRAD</name>